<proteinExistence type="predicted"/>
<protein>
    <recommendedName>
        <fullName evidence="4">Secreted protein</fullName>
    </recommendedName>
</protein>
<name>A0ABN9G752_9NEOB</name>
<keyword evidence="1" id="KW-0732">Signal</keyword>
<feature type="signal peptide" evidence="1">
    <location>
        <begin position="1"/>
        <end position="24"/>
    </location>
</feature>
<evidence type="ECO:0000313" key="3">
    <source>
        <dbReference type="Proteomes" id="UP001162483"/>
    </source>
</evidence>
<gene>
    <name evidence="2" type="ORF">SPARVUS_LOCUS13303606</name>
</gene>
<sequence length="80" mass="8346">MSQSRSALMIRALMISALISSAQQCHPVPTSATQQLRPAVLPISVHHCSIISASSSMPTSATSSVPIGPAYQCSLISSHQ</sequence>
<feature type="chain" id="PRO_5047241332" description="Secreted protein" evidence="1">
    <location>
        <begin position="25"/>
        <end position="80"/>
    </location>
</feature>
<dbReference type="Proteomes" id="UP001162483">
    <property type="component" value="Unassembled WGS sequence"/>
</dbReference>
<evidence type="ECO:0000256" key="1">
    <source>
        <dbReference type="SAM" id="SignalP"/>
    </source>
</evidence>
<reference evidence="2" key="1">
    <citation type="submission" date="2023-05" db="EMBL/GenBank/DDBJ databases">
        <authorList>
            <person name="Stuckert A."/>
        </authorList>
    </citation>
    <scope>NUCLEOTIDE SEQUENCE</scope>
</reference>
<accession>A0ABN9G752</accession>
<evidence type="ECO:0000313" key="2">
    <source>
        <dbReference type="EMBL" id="CAI9603436.1"/>
    </source>
</evidence>
<organism evidence="2 3">
    <name type="scientific">Staurois parvus</name>
    <dbReference type="NCBI Taxonomy" id="386267"/>
    <lineage>
        <taxon>Eukaryota</taxon>
        <taxon>Metazoa</taxon>
        <taxon>Chordata</taxon>
        <taxon>Craniata</taxon>
        <taxon>Vertebrata</taxon>
        <taxon>Euteleostomi</taxon>
        <taxon>Amphibia</taxon>
        <taxon>Batrachia</taxon>
        <taxon>Anura</taxon>
        <taxon>Neobatrachia</taxon>
        <taxon>Ranoidea</taxon>
        <taxon>Ranidae</taxon>
        <taxon>Staurois</taxon>
    </lineage>
</organism>
<dbReference type="EMBL" id="CATNWA010017837">
    <property type="protein sequence ID" value="CAI9603436.1"/>
    <property type="molecule type" value="Genomic_DNA"/>
</dbReference>
<comment type="caution">
    <text evidence="2">The sequence shown here is derived from an EMBL/GenBank/DDBJ whole genome shotgun (WGS) entry which is preliminary data.</text>
</comment>
<evidence type="ECO:0008006" key="4">
    <source>
        <dbReference type="Google" id="ProtNLM"/>
    </source>
</evidence>
<keyword evidence="3" id="KW-1185">Reference proteome</keyword>